<keyword evidence="2" id="KW-1185">Reference proteome</keyword>
<dbReference type="EMBL" id="MCFD01000007">
    <property type="protein sequence ID" value="ORX69625.1"/>
    <property type="molecule type" value="Genomic_DNA"/>
</dbReference>
<dbReference type="Proteomes" id="UP000193922">
    <property type="component" value="Unassembled WGS sequence"/>
</dbReference>
<evidence type="ECO:0000313" key="2">
    <source>
        <dbReference type="Proteomes" id="UP000193922"/>
    </source>
</evidence>
<dbReference type="OrthoDB" id="5556965at2759"/>
<sequence length="493" mass="52694">MVFGRQKSAILHRGFFGHRSSSDVSDATVAASQHGTRPVSRVFSAAPAIAEDGCEVVPQFFPGYHVNNPSTVQRSRTTLASSTHYPGRHNSQRRVGCIKLATPSSDTATTNTAADQTLVDPRRFSGASFTSTSTTSTLNALPQQPHMNGPVCVSPPARSHPTTVSPAAVAESDAPGTYSYRRRGSSLSIHKAPTISGSAATSPVPHQQQYCQPHPQQSAISQPTAQHYRRSATGLQALPRYNSSEYQLQRNNTTKTVSRNDLVPEPAAAVAASVVAPNSSYSGYRRLNSSRSANFHGTTRRNGTYRSTTSPSLTATYGPSACYGALPKHSPTTRSPLAHEQHHEDYYYYEDGVYIRGGRPRDEGIDVTTADVKARTGKTGMTGGCLHSSYQDCAQSPANISPLILSSPPCVPPKALYSTADPQTRVPVLPTPPSDGCNYVLTPVSDDSALLCGPVGYVEDEEDIANKLVPRIDSCGPQLAYLPPRSSNLAVIN</sequence>
<dbReference type="AlphaFoldDB" id="A0A1Y1W8B3"/>
<evidence type="ECO:0000313" key="1">
    <source>
        <dbReference type="EMBL" id="ORX69625.1"/>
    </source>
</evidence>
<dbReference type="RefSeq" id="XP_040743313.1">
    <property type="nucleotide sequence ID" value="XM_040887672.1"/>
</dbReference>
<reference evidence="1 2" key="1">
    <citation type="submission" date="2016-07" db="EMBL/GenBank/DDBJ databases">
        <title>Pervasive Adenine N6-methylation of Active Genes in Fungi.</title>
        <authorList>
            <consortium name="DOE Joint Genome Institute"/>
            <person name="Mondo S.J."/>
            <person name="Dannebaum R.O."/>
            <person name="Kuo R.C."/>
            <person name="Labutti K."/>
            <person name="Haridas S."/>
            <person name="Kuo A."/>
            <person name="Salamov A."/>
            <person name="Ahrendt S.R."/>
            <person name="Lipzen A."/>
            <person name="Sullivan W."/>
            <person name="Andreopoulos W.B."/>
            <person name="Clum A."/>
            <person name="Lindquist E."/>
            <person name="Daum C."/>
            <person name="Ramamoorthy G.K."/>
            <person name="Gryganskyi A."/>
            <person name="Culley D."/>
            <person name="Magnuson J.K."/>
            <person name="James T.Y."/>
            <person name="O'Malley M.A."/>
            <person name="Stajich J.E."/>
            <person name="Spatafora J.W."/>
            <person name="Visel A."/>
            <person name="Grigoriev I.V."/>
        </authorList>
    </citation>
    <scope>NUCLEOTIDE SEQUENCE [LARGE SCALE GENOMIC DNA]</scope>
    <source>
        <strain evidence="1 2">ATCC 12442</strain>
    </source>
</reference>
<gene>
    <name evidence="1" type="ORF">DL89DRAFT_267805</name>
</gene>
<accession>A0A1Y1W8B3</accession>
<organism evidence="1 2">
    <name type="scientific">Linderina pennispora</name>
    <dbReference type="NCBI Taxonomy" id="61395"/>
    <lineage>
        <taxon>Eukaryota</taxon>
        <taxon>Fungi</taxon>
        <taxon>Fungi incertae sedis</taxon>
        <taxon>Zoopagomycota</taxon>
        <taxon>Kickxellomycotina</taxon>
        <taxon>Kickxellomycetes</taxon>
        <taxon>Kickxellales</taxon>
        <taxon>Kickxellaceae</taxon>
        <taxon>Linderina</taxon>
    </lineage>
</organism>
<proteinExistence type="predicted"/>
<comment type="caution">
    <text evidence="1">The sequence shown here is derived from an EMBL/GenBank/DDBJ whole genome shotgun (WGS) entry which is preliminary data.</text>
</comment>
<name>A0A1Y1W8B3_9FUNG</name>
<protein>
    <submittedName>
        <fullName evidence="1">Uncharacterized protein</fullName>
    </submittedName>
</protein>
<dbReference type="GeneID" id="63804320"/>